<dbReference type="InterPro" id="IPR000014">
    <property type="entry name" value="PAS"/>
</dbReference>
<dbReference type="SUPFAM" id="SSF55785">
    <property type="entry name" value="PYP-like sensor domain (PAS domain)"/>
    <property type="match status" value="1"/>
</dbReference>
<dbReference type="EMBL" id="CP048836">
    <property type="protein sequence ID" value="QID17340.1"/>
    <property type="molecule type" value="Genomic_DNA"/>
</dbReference>
<evidence type="ECO:0000256" key="3">
    <source>
        <dbReference type="ARBA" id="ARBA00023012"/>
    </source>
</evidence>
<protein>
    <submittedName>
        <fullName evidence="9">Response regulator</fullName>
    </submittedName>
</protein>
<dbReference type="Gene3D" id="3.30.565.10">
    <property type="entry name" value="Histidine kinase-like ATPase, C-terminal domain"/>
    <property type="match status" value="1"/>
</dbReference>
<dbReference type="Pfam" id="PF07730">
    <property type="entry name" value="HisKA_3"/>
    <property type="match status" value="1"/>
</dbReference>
<evidence type="ECO:0000256" key="1">
    <source>
        <dbReference type="ARBA" id="ARBA00022679"/>
    </source>
</evidence>
<dbReference type="Proteomes" id="UP000501991">
    <property type="component" value="Chromosome"/>
</dbReference>
<dbReference type="GO" id="GO:0016020">
    <property type="term" value="C:membrane"/>
    <property type="evidence" value="ECO:0007669"/>
    <property type="project" value="InterPro"/>
</dbReference>
<dbReference type="GO" id="GO:0000155">
    <property type="term" value="F:phosphorelay sensor kinase activity"/>
    <property type="evidence" value="ECO:0007669"/>
    <property type="project" value="InterPro"/>
</dbReference>
<dbReference type="SMART" id="SM00448">
    <property type="entry name" value="REC"/>
    <property type="match status" value="1"/>
</dbReference>
<proteinExistence type="predicted"/>
<dbReference type="InterPro" id="IPR013655">
    <property type="entry name" value="PAS_fold_3"/>
</dbReference>
<evidence type="ECO:0000313" key="10">
    <source>
        <dbReference type="Proteomes" id="UP000501991"/>
    </source>
</evidence>
<keyword evidence="4" id="KW-0597">Phosphoprotein</keyword>
<keyword evidence="2" id="KW-0418">Kinase</keyword>
<dbReference type="Pfam" id="PF08447">
    <property type="entry name" value="PAS_3"/>
    <property type="match status" value="1"/>
</dbReference>
<dbReference type="InterPro" id="IPR011712">
    <property type="entry name" value="Sig_transdc_His_kin_sub3_dim/P"/>
</dbReference>
<name>A0A6C1B4X8_9RHOO</name>
<dbReference type="CDD" id="cd00156">
    <property type="entry name" value="REC"/>
    <property type="match status" value="1"/>
</dbReference>
<dbReference type="KEGG" id="azq:G3580_06570"/>
<keyword evidence="1" id="KW-0808">Transferase</keyword>
<dbReference type="Gene3D" id="3.40.50.2300">
    <property type="match status" value="1"/>
</dbReference>
<feature type="domain" description="PAS" evidence="8">
    <location>
        <begin position="158"/>
        <end position="234"/>
    </location>
</feature>
<sequence length="517" mass="57095">MQAHATLNPARSMAMDAPMPRRLRLLIIEDNEDDALLLAHRFRHAGYELEVLRVDTPAGTETALRKQPWDLIISDHDLPGFSAIGALGILQNLDLDIPFIIVSGVIREETAIAAMRAGAHDYLSKSRLERLVPAVERELREVENRRERRRALDAQHQTEARLQAAAANTPGVIFQMQRRPGQPLEFLFASEATEMLLGMTPKQLCGDSSRFEAELLPEDKSSLMTELDQSARESDKLNWEGRIHTAAGDTKWINIRGSARTEADGTQVWEGVMWNITQSKRTEAELRASQLHLKALSNHLQNAKEEERERIARDVHDVLGGHLVGLKFSISLIASKPDLPAAQLKERIGQIEALIDEAIDTVGRITRELRPGILKDFGLAAAIESHAEDFAQHTGLTCRILCADDDVELPEDESIALFRIFQEALTNVSKHACAELVEVRLMHTGDGVMLEVADDGIGVSEADLGKPRSFGLRGVRERVASLGGTVTLQARQPKGTVLQVLLPASDMPVAPDQESVS</sequence>
<dbReference type="CDD" id="cd00130">
    <property type="entry name" value="PAS"/>
    <property type="match status" value="1"/>
</dbReference>
<keyword evidence="10" id="KW-1185">Reference proteome</keyword>
<dbReference type="Gene3D" id="3.30.450.20">
    <property type="entry name" value="PAS domain"/>
    <property type="match status" value="1"/>
</dbReference>
<dbReference type="InterPro" id="IPR001789">
    <property type="entry name" value="Sig_transdc_resp-reg_receiver"/>
</dbReference>
<evidence type="ECO:0000259" key="8">
    <source>
        <dbReference type="PROSITE" id="PS50112"/>
    </source>
</evidence>
<evidence type="ECO:0000256" key="4">
    <source>
        <dbReference type="PROSITE-ProRule" id="PRU00169"/>
    </source>
</evidence>
<dbReference type="SUPFAM" id="SSF52172">
    <property type="entry name" value="CheY-like"/>
    <property type="match status" value="1"/>
</dbReference>
<dbReference type="PROSITE" id="PS50110">
    <property type="entry name" value="RESPONSE_REGULATORY"/>
    <property type="match status" value="1"/>
</dbReference>
<evidence type="ECO:0000259" key="7">
    <source>
        <dbReference type="PROSITE" id="PS50110"/>
    </source>
</evidence>
<dbReference type="PROSITE" id="PS50112">
    <property type="entry name" value="PAS"/>
    <property type="match status" value="1"/>
</dbReference>
<evidence type="ECO:0000313" key="9">
    <source>
        <dbReference type="EMBL" id="QID17340.1"/>
    </source>
</evidence>
<reference evidence="9 10" key="1">
    <citation type="submission" date="2020-02" db="EMBL/GenBank/DDBJ databases">
        <title>Nitrogenibacter mangrovi gen. nov., sp. nov. isolated from mangrove sediment, a denitrifying betaproteobacterium.</title>
        <authorList>
            <person name="Liao H."/>
            <person name="Tian Y."/>
        </authorList>
    </citation>
    <scope>NUCLEOTIDE SEQUENCE [LARGE SCALE GENOMIC DNA]</scope>
    <source>
        <strain evidence="9 10">M9-3-2</strain>
    </source>
</reference>
<feature type="coiled-coil region" evidence="5">
    <location>
        <begin position="125"/>
        <end position="155"/>
    </location>
</feature>
<organism evidence="9 10">
    <name type="scientific">Nitrogeniibacter mangrovi</name>
    <dbReference type="NCBI Taxonomy" id="2016596"/>
    <lineage>
        <taxon>Bacteria</taxon>
        <taxon>Pseudomonadati</taxon>
        <taxon>Pseudomonadota</taxon>
        <taxon>Betaproteobacteria</taxon>
        <taxon>Rhodocyclales</taxon>
        <taxon>Zoogloeaceae</taxon>
        <taxon>Nitrogeniibacter</taxon>
    </lineage>
</organism>
<gene>
    <name evidence="9" type="ORF">G3580_06570</name>
</gene>
<feature type="modified residue" description="4-aspartylphosphate" evidence="4">
    <location>
        <position position="75"/>
    </location>
</feature>
<dbReference type="PANTHER" id="PTHR24421:SF59">
    <property type="entry name" value="OXYGEN SENSOR HISTIDINE KINASE NREB"/>
    <property type="match status" value="1"/>
</dbReference>
<dbReference type="InterPro" id="IPR035965">
    <property type="entry name" value="PAS-like_dom_sf"/>
</dbReference>
<evidence type="ECO:0000256" key="2">
    <source>
        <dbReference type="ARBA" id="ARBA00022777"/>
    </source>
</evidence>
<feature type="domain" description="Response regulatory" evidence="7">
    <location>
        <begin position="24"/>
        <end position="140"/>
    </location>
</feature>
<evidence type="ECO:0000256" key="5">
    <source>
        <dbReference type="SAM" id="Coils"/>
    </source>
</evidence>
<dbReference type="AlphaFoldDB" id="A0A6C1B4X8"/>
<keyword evidence="3" id="KW-0902">Two-component regulatory system</keyword>
<dbReference type="Gene3D" id="1.20.5.1930">
    <property type="match status" value="1"/>
</dbReference>
<dbReference type="PROSITE" id="PS50109">
    <property type="entry name" value="HIS_KIN"/>
    <property type="match status" value="1"/>
</dbReference>
<dbReference type="Pfam" id="PF00072">
    <property type="entry name" value="Response_reg"/>
    <property type="match status" value="1"/>
</dbReference>
<dbReference type="InterPro" id="IPR003594">
    <property type="entry name" value="HATPase_dom"/>
</dbReference>
<dbReference type="GO" id="GO:0046983">
    <property type="term" value="F:protein dimerization activity"/>
    <property type="evidence" value="ECO:0007669"/>
    <property type="project" value="InterPro"/>
</dbReference>
<dbReference type="InterPro" id="IPR036890">
    <property type="entry name" value="HATPase_C_sf"/>
</dbReference>
<keyword evidence="5" id="KW-0175">Coiled coil</keyword>
<dbReference type="Pfam" id="PF02518">
    <property type="entry name" value="HATPase_c"/>
    <property type="match status" value="1"/>
</dbReference>
<evidence type="ECO:0000259" key="6">
    <source>
        <dbReference type="PROSITE" id="PS50109"/>
    </source>
</evidence>
<dbReference type="InterPro" id="IPR050482">
    <property type="entry name" value="Sensor_HK_TwoCompSys"/>
</dbReference>
<dbReference type="PANTHER" id="PTHR24421">
    <property type="entry name" value="NITRATE/NITRITE SENSOR PROTEIN NARX-RELATED"/>
    <property type="match status" value="1"/>
</dbReference>
<dbReference type="InterPro" id="IPR005467">
    <property type="entry name" value="His_kinase_dom"/>
</dbReference>
<dbReference type="CDD" id="cd16917">
    <property type="entry name" value="HATPase_UhpB-NarQ-NarX-like"/>
    <property type="match status" value="1"/>
</dbReference>
<dbReference type="SMART" id="SM00387">
    <property type="entry name" value="HATPase_c"/>
    <property type="match status" value="1"/>
</dbReference>
<dbReference type="NCBIfam" id="TIGR00229">
    <property type="entry name" value="sensory_box"/>
    <property type="match status" value="1"/>
</dbReference>
<feature type="domain" description="Histidine kinase" evidence="6">
    <location>
        <begin position="417"/>
        <end position="506"/>
    </location>
</feature>
<dbReference type="InterPro" id="IPR011006">
    <property type="entry name" value="CheY-like_superfamily"/>
</dbReference>
<dbReference type="SUPFAM" id="SSF55874">
    <property type="entry name" value="ATPase domain of HSP90 chaperone/DNA topoisomerase II/histidine kinase"/>
    <property type="match status" value="1"/>
</dbReference>
<accession>A0A6C1B4X8</accession>